<evidence type="ECO:0000313" key="2">
    <source>
        <dbReference type="EMBL" id="ORY89231.1"/>
    </source>
</evidence>
<dbReference type="Proteomes" id="UP000242180">
    <property type="component" value="Unassembled WGS sequence"/>
</dbReference>
<proteinExistence type="predicted"/>
<keyword evidence="3" id="KW-1185">Reference proteome</keyword>
<reference evidence="2 3" key="1">
    <citation type="submission" date="2016-07" db="EMBL/GenBank/DDBJ databases">
        <title>Pervasive Adenine N6-methylation of Active Genes in Fungi.</title>
        <authorList>
            <consortium name="DOE Joint Genome Institute"/>
            <person name="Mondo S.J."/>
            <person name="Dannebaum R.O."/>
            <person name="Kuo R.C."/>
            <person name="Labutti K."/>
            <person name="Haridas S."/>
            <person name="Kuo A."/>
            <person name="Salamov A."/>
            <person name="Ahrendt S.R."/>
            <person name="Lipzen A."/>
            <person name="Sullivan W."/>
            <person name="Andreopoulos W.B."/>
            <person name="Clum A."/>
            <person name="Lindquist E."/>
            <person name="Daum C."/>
            <person name="Ramamoorthy G.K."/>
            <person name="Gryganskyi A."/>
            <person name="Culley D."/>
            <person name="Magnuson J.K."/>
            <person name="James T.Y."/>
            <person name="O'Malley M.A."/>
            <person name="Stajich J.E."/>
            <person name="Spatafora J.W."/>
            <person name="Visel A."/>
            <person name="Grigoriev I.V."/>
        </authorList>
    </citation>
    <scope>NUCLEOTIDE SEQUENCE [LARGE SCALE GENOMIC DNA]</scope>
    <source>
        <strain evidence="2 3">NRRL 2496</strain>
    </source>
</reference>
<accession>A0A1X2GZ07</accession>
<dbReference type="AlphaFoldDB" id="A0A1X2GZ07"/>
<feature type="region of interest" description="Disordered" evidence="1">
    <location>
        <begin position="459"/>
        <end position="485"/>
    </location>
</feature>
<organism evidence="2 3">
    <name type="scientific">Syncephalastrum racemosum</name>
    <name type="common">Filamentous fungus</name>
    <dbReference type="NCBI Taxonomy" id="13706"/>
    <lineage>
        <taxon>Eukaryota</taxon>
        <taxon>Fungi</taxon>
        <taxon>Fungi incertae sedis</taxon>
        <taxon>Mucoromycota</taxon>
        <taxon>Mucoromycotina</taxon>
        <taxon>Mucoromycetes</taxon>
        <taxon>Mucorales</taxon>
        <taxon>Syncephalastraceae</taxon>
        <taxon>Syncephalastrum</taxon>
    </lineage>
</organism>
<dbReference type="OrthoDB" id="2263377at2759"/>
<sequence>MEILLAHCLQLNDEDNVPQISNAGASTIWNINQAGSQRPSVTVNCGEIDPQSNVGIQPGEKMRARRYPSDLPSSGAKRGRLTPDSAAGHGETRDLNAQEENADIFAGDANTSFVSYDGHKQRRYVYDYLTDVDMQWVPAQHWNVNDFDITKLLMDFRQRSIRLAKKGNLRDIRVLSLSNIFFMSPTWSDSCFHRFSEKYHAAVKAHFSCKSGWRSLPLQARVWCAELDACMSLEDELPLDDMREKCHAFSKAIRKTAKSDDVCVMSVLLTRVIETFDDWTVESRLNESSFVNQHLSPIIKTVFSRHFGLDSRHGETRIKHTDSLAKADYVVYHPAPDQNIYDLITFEVKPPEKSSEAQTESDFVKVGKEMKTALDCLIDLGLENPVVGGVLVKGYEATTFKLQLEAEGVYFMNTLANVHLLRSPMDVTLLPQIVESLLQLRTCIQPTLLSIDDVLTRDSTTGSQIPKKAWKRPSSAAPLRTDERR</sequence>
<evidence type="ECO:0000313" key="3">
    <source>
        <dbReference type="Proteomes" id="UP000242180"/>
    </source>
</evidence>
<dbReference type="OMA" id="STIWNIN"/>
<gene>
    <name evidence="2" type="ORF">BCR43DRAFT_500114</name>
</gene>
<dbReference type="EMBL" id="MCGN01000017">
    <property type="protein sequence ID" value="ORY89231.1"/>
    <property type="molecule type" value="Genomic_DNA"/>
</dbReference>
<evidence type="ECO:0000256" key="1">
    <source>
        <dbReference type="SAM" id="MobiDB-lite"/>
    </source>
</evidence>
<dbReference type="InParanoid" id="A0A1X2GZ07"/>
<feature type="region of interest" description="Disordered" evidence="1">
    <location>
        <begin position="43"/>
        <end position="91"/>
    </location>
</feature>
<protein>
    <submittedName>
        <fullName evidence="2">Uncharacterized protein</fullName>
    </submittedName>
</protein>
<name>A0A1X2GZ07_SYNRA</name>
<comment type="caution">
    <text evidence="2">The sequence shown here is derived from an EMBL/GenBank/DDBJ whole genome shotgun (WGS) entry which is preliminary data.</text>
</comment>